<proteinExistence type="predicted"/>
<dbReference type="Proteomes" id="UP001050691">
    <property type="component" value="Unassembled WGS sequence"/>
</dbReference>
<sequence>MPSHIQVAHQNCRFYGYNTESESYEALFGLHQHINNNNGTPAVEWSWREVDDIIRIVVDFVVNPHDIETYTIRQISLQFNDLEDARGFPNDPDTFIFDGAPADKTLEDAGLPQGTKLSDDIPLHVLSTSRYPRQIPANPPERNPPVNPGVQRYVRARDNECCISGEPVVGGDYTRFQVAHIFERANSNKFQADGWDNRVLGPSSGNSVFPKNLGPNNIDSPRNLLLLRADIHLAFDQNCIEVNRQGMIKVFNEGYDEFRRRNLAFHGSGRAQILRELLDESYEQKILRNYTTCKDIRKPNDLNKRIARRCSINSGSFPRDVVPFHTSSTILTERQGECLQSLKRRSGLEGEGEIFMLRFYEFLQLVLEFLLCSDEELKQQHNILAVQKEAYAKLLTGVNGHLALSSDAQLYPLSWNCTASLGV</sequence>
<name>A0AAV5A7B9_9AGAM</name>
<reference evidence="2" key="1">
    <citation type="submission" date="2021-10" db="EMBL/GenBank/DDBJ databases">
        <title>De novo Genome Assembly of Clathrus columnatus (Basidiomycota, Fungi) Using Illumina and Nanopore Sequence Data.</title>
        <authorList>
            <person name="Ogiso-Tanaka E."/>
            <person name="Itagaki H."/>
            <person name="Hosoya T."/>
            <person name="Hosaka K."/>
        </authorList>
    </citation>
    <scope>NUCLEOTIDE SEQUENCE</scope>
    <source>
        <strain evidence="2">MO-923</strain>
    </source>
</reference>
<organism evidence="2 3">
    <name type="scientific">Clathrus columnatus</name>
    <dbReference type="NCBI Taxonomy" id="1419009"/>
    <lineage>
        <taxon>Eukaryota</taxon>
        <taxon>Fungi</taxon>
        <taxon>Dikarya</taxon>
        <taxon>Basidiomycota</taxon>
        <taxon>Agaricomycotina</taxon>
        <taxon>Agaricomycetes</taxon>
        <taxon>Phallomycetidae</taxon>
        <taxon>Phallales</taxon>
        <taxon>Clathraceae</taxon>
        <taxon>Clathrus</taxon>
    </lineage>
</organism>
<dbReference type="AlphaFoldDB" id="A0AAV5A7B9"/>
<evidence type="ECO:0000259" key="1">
    <source>
        <dbReference type="Pfam" id="PF13391"/>
    </source>
</evidence>
<evidence type="ECO:0000313" key="2">
    <source>
        <dbReference type="EMBL" id="GJJ10517.1"/>
    </source>
</evidence>
<gene>
    <name evidence="2" type="ORF">Clacol_004743</name>
</gene>
<dbReference type="InterPro" id="IPR003615">
    <property type="entry name" value="HNH_nuc"/>
</dbReference>
<dbReference type="Pfam" id="PF13391">
    <property type="entry name" value="HNH_2"/>
    <property type="match status" value="1"/>
</dbReference>
<keyword evidence="3" id="KW-1185">Reference proteome</keyword>
<comment type="caution">
    <text evidence="2">The sequence shown here is derived from an EMBL/GenBank/DDBJ whole genome shotgun (WGS) entry which is preliminary data.</text>
</comment>
<feature type="domain" description="HNH nuclease" evidence="1">
    <location>
        <begin position="161"/>
        <end position="238"/>
    </location>
</feature>
<protein>
    <recommendedName>
        <fullName evidence="1">HNH nuclease domain-containing protein</fullName>
    </recommendedName>
</protein>
<accession>A0AAV5A7B9</accession>
<dbReference type="EMBL" id="BPWL01000005">
    <property type="protein sequence ID" value="GJJ10517.1"/>
    <property type="molecule type" value="Genomic_DNA"/>
</dbReference>
<evidence type="ECO:0000313" key="3">
    <source>
        <dbReference type="Proteomes" id="UP001050691"/>
    </source>
</evidence>